<organism evidence="2 3">
    <name type="scientific">Candidatus Dojkabacteria bacterium</name>
    <dbReference type="NCBI Taxonomy" id="2099670"/>
    <lineage>
        <taxon>Bacteria</taxon>
        <taxon>Candidatus Dojkabacteria</taxon>
    </lineage>
</organism>
<dbReference type="Gene3D" id="3.40.50.1010">
    <property type="entry name" value="5'-nuclease"/>
    <property type="match status" value="1"/>
</dbReference>
<protein>
    <submittedName>
        <fullName evidence="2">NYN domain-containing protein</fullName>
    </submittedName>
</protein>
<evidence type="ECO:0000259" key="1">
    <source>
        <dbReference type="Pfam" id="PF01936"/>
    </source>
</evidence>
<gene>
    <name evidence="2" type="ORF">GX533_02920</name>
</gene>
<dbReference type="PANTHER" id="PTHR35458">
    <property type="entry name" value="SLR0755 PROTEIN"/>
    <property type="match status" value="1"/>
</dbReference>
<evidence type="ECO:0000313" key="3">
    <source>
        <dbReference type="Proteomes" id="UP000576550"/>
    </source>
</evidence>
<dbReference type="AlphaFoldDB" id="A0A832Q8A5"/>
<dbReference type="InterPro" id="IPR021139">
    <property type="entry name" value="NYN"/>
</dbReference>
<dbReference type="Pfam" id="PF01936">
    <property type="entry name" value="NYN"/>
    <property type="match status" value="1"/>
</dbReference>
<dbReference type="EMBL" id="DUTP01000005">
    <property type="protein sequence ID" value="HHX99599.1"/>
    <property type="molecule type" value="Genomic_DNA"/>
</dbReference>
<comment type="caution">
    <text evidence="2">The sequence shown here is derived from an EMBL/GenBank/DDBJ whole genome shotgun (WGS) entry which is preliminary data.</text>
</comment>
<dbReference type="GO" id="GO:0004540">
    <property type="term" value="F:RNA nuclease activity"/>
    <property type="evidence" value="ECO:0007669"/>
    <property type="project" value="InterPro"/>
</dbReference>
<reference evidence="2 3" key="1">
    <citation type="journal article" date="2020" name="Biotechnol. Biofuels">
        <title>New insights from the biogas microbiome by comprehensive genome-resolved metagenomics of nearly 1600 species originating from multiple anaerobic digesters.</title>
        <authorList>
            <person name="Campanaro S."/>
            <person name="Treu L."/>
            <person name="Rodriguez-R L.M."/>
            <person name="Kovalovszki A."/>
            <person name="Ziels R.M."/>
            <person name="Maus I."/>
            <person name="Zhu X."/>
            <person name="Kougias P.G."/>
            <person name="Basile A."/>
            <person name="Luo G."/>
            <person name="Schluter A."/>
            <person name="Konstantinidis K.T."/>
            <person name="Angelidaki I."/>
        </authorList>
    </citation>
    <scope>NUCLEOTIDE SEQUENCE [LARGE SCALE GENOMIC DNA]</scope>
    <source>
        <strain evidence="2">AS05jafATM_89</strain>
    </source>
</reference>
<proteinExistence type="predicted"/>
<dbReference type="PANTHER" id="PTHR35458:SF2">
    <property type="entry name" value="SLR0755 PROTEIN"/>
    <property type="match status" value="1"/>
</dbReference>
<feature type="domain" description="NYN" evidence="1">
    <location>
        <begin position="6"/>
        <end position="152"/>
    </location>
</feature>
<accession>A0A832Q8A5</accession>
<dbReference type="InterPro" id="IPR047140">
    <property type="entry name" value="LabA"/>
</dbReference>
<name>A0A832Q8A5_9BACT</name>
<dbReference type="Proteomes" id="UP000576550">
    <property type="component" value="Unassembled WGS sequence"/>
</dbReference>
<evidence type="ECO:0000313" key="2">
    <source>
        <dbReference type="EMBL" id="HHX99599.1"/>
    </source>
</evidence>
<sequence length="170" mass="20430">MKNTKIYAFIDSNNLYQGVKKNIPKYKYIGWEIDLKKFLVYLRNKYKVQKAFLFIGYIKKNKRMYTNLKNYGYTLIFKPTITYKEDRGKRKIKGNIDAELVLHTMIEINNFDKAIIVSGDGDYRCLIEYLVEKKKLKNIFIPNQKSYSSLLIPYREYMIFMNQLREKLKA</sequence>